<sequence length="665" mass="71182">MKDTEILRPDGEDTRLAECVLEPLRRPGAVQPHGILFVLDRQGRLVLEVSDSIAETLHVPVLDVLSRPLAALVGDDALQAIVEVADAAPGSSNPVPIRVGEQDFDAIVHRSGANVIVELEPSLPGVGRAETSAVFAAVHRLARLTTPEALWAETADTVSQLTGFDRVMVYHFHEDDHGQVVGEAAQTGMDPYLGLHFPASDIPAQARELYLTKLSRSIVSSAENGSALVSPDEGAGASTVDLGQAELRSVSPHHLEFMRNMGQASTLSFSLIHDGVLIGMITCAHRTPHRVPYFVRQGIEVLAGQVALQLSSMAEIEKLRTQVRFQGIRTRLIEGLSTGVGMADALLGGSTTLLTLVPADGVTLVIDGEASSLGRVPDDAGLVRASRALQELSPDRRLATEALGVEAPALAALLPDVAGIVIVPIGRGDDFIAWFRGEVAQSVDWLGDTALGNRQTPLSPRNSFSSWTQSVSGRSLPWAGLDREAAELSRDLDGFLLQEAESKLADLAVTDVLTGLPNRRLLVDRLEHGLTKYARGEDLSLLFLDLDGFKSVNDELGHDTGDLLLIHVAGQLRLATRDQDTVARLGGDEFVILCENTTAEEADSVAERVLAALRIPVLLAGTWVTVTASVGIASANFTRSAAELLRQADEAMYRAKSRGRDRAAR</sequence>
<dbReference type="Gene3D" id="3.30.450.40">
    <property type="match status" value="1"/>
</dbReference>
<evidence type="ECO:0000256" key="2">
    <source>
        <dbReference type="ARBA" id="ARBA00022606"/>
    </source>
</evidence>
<dbReference type="SUPFAM" id="SSF55781">
    <property type="entry name" value="GAF domain-like"/>
    <property type="match status" value="2"/>
</dbReference>
<accession>A0ABM8GHL0</accession>
<protein>
    <recommendedName>
        <fullName evidence="9">Diguanylate cyclase</fullName>
    </recommendedName>
</protein>
<dbReference type="SUPFAM" id="SSF55073">
    <property type="entry name" value="Nucleotide cyclase"/>
    <property type="match status" value="1"/>
</dbReference>
<dbReference type="InterPro" id="IPR052163">
    <property type="entry name" value="DGC-Regulatory_Protein"/>
</dbReference>
<evidence type="ECO:0000313" key="8">
    <source>
        <dbReference type="Proteomes" id="UP001321486"/>
    </source>
</evidence>
<dbReference type="InterPro" id="IPR035965">
    <property type="entry name" value="PAS-like_dom_sf"/>
</dbReference>
<dbReference type="Gene3D" id="3.30.450.270">
    <property type="match status" value="1"/>
</dbReference>
<proteinExistence type="predicted"/>
<dbReference type="PRINTS" id="PR01033">
    <property type="entry name" value="PHYTOCHROME"/>
</dbReference>
<dbReference type="SMART" id="SM00267">
    <property type="entry name" value="GGDEF"/>
    <property type="match status" value="1"/>
</dbReference>
<dbReference type="PANTHER" id="PTHR46663">
    <property type="entry name" value="DIGUANYLATE CYCLASE DGCT-RELATED"/>
    <property type="match status" value="1"/>
</dbReference>
<dbReference type="InterPro" id="IPR013654">
    <property type="entry name" value="PAS_2"/>
</dbReference>
<name>A0ABM8GHL0_9MICO</name>
<dbReference type="NCBIfam" id="TIGR00254">
    <property type="entry name" value="GGDEF"/>
    <property type="match status" value="1"/>
</dbReference>
<dbReference type="InterPro" id="IPR013515">
    <property type="entry name" value="Phytochrome_cen-reg"/>
</dbReference>
<dbReference type="Gene3D" id="3.30.450.20">
    <property type="entry name" value="PAS domain"/>
    <property type="match status" value="1"/>
</dbReference>
<keyword evidence="8" id="KW-1185">Reference proteome</keyword>
<dbReference type="InterPro" id="IPR003018">
    <property type="entry name" value="GAF"/>
</dbReference>
<gene>
    <name evidence="7" type="ORF">GCM10025867_00880</name>
</gene>
<feature type="domain" description="GGDEF" evidence="6">
    <location>
        <begin position="537"/>
        <end position="665"/>
    </location>
</feature>
<dbReference type="SMART" id="SM00065">
    <property type="entry name" value="GAF"/>
    <property type="match status" value="1"/>
</dbReference>
<dbReference type="InterPro" id="IPR016132">
    <property type="entry name" value="Phyto_chromo_attachment"/>
</dbReference>
<dbReference type="CDD" id="cd01949">
    <property type="entry name" value="GGDEF"/>
    <property type="match status" value="1"/>
</dbReference>
<dbReference type="PROSITE" id="PS50887">
    <property type="entry name" value="GGDEF"/>
    <property type="match status" value="1"/>
</dbReference>
<organism evidence="7 8">
    <name type="scientific">Frondihabitans sucicola</name>
    <dbReference type="NCBI Taxonomy" id="1268041"/>
    <lineage>
        <taxon>Bacteria</taxon>
        <taxon>Bacillati</taxon>
        <taxon>Actinomycetota</taxon>
        <taxon>Actinomycetes</taxon>
        <taxon>Micrococcales</taxon>
        <taxon>Microbacteriaceae</taxon>
        <taxon>Frondihabitans</taxon>
    </lineage>
</organism>
<dbReference type="Pfam" id="PF01590">
    <property type="entry name" value="GAF"/>
    <property type="match status" value="1"/>
</dbReference>
<keyword evidence="3" id="KW-0157">Chromophore</keyword>
<evidence type="ECO:0000256" key="3">
    <source>
        <dbReference type="ARBA" id="ARBA00022991"/>
    </source>
</evidence>
<evidence type="ECO:0008006" key="9">
    <source>
        <dbReference type="Google" id="ProtNLM"/>
    </source>
</evidence>
<dbReference type="RefSeq" id="WP_286344926.1">
    <property type="nucleotide sequence ID" value="NZ_AP027732.1"/>
</dbReference>
<keyword evidence="2" id="KW-0716">Sensory transduction</keyword>
<dbReference type="Gene3D" id="3.30.70.270">
    <property type="match status" value="1"/>
</dbReference>
<keyword evidence="4" id="KW-0675">Receptor</keyword>
<keyword evidence="1" id="KW-0600">Photoreceptor protein</keyword>
<dbReference type="InterPro" id="IPR029787">
    <property type="entry name" value="Nucleotide_cyclase"/>
</dbReference>
<dbReference type="Pfam" id="PF00360">
    <property type="entry name" value="PHY"/>
    <property type="match status" value="1"/>
</dbReference>
<evidence type="ECO:0000259" key="6">
    <source>
        <dbReference type="PROSITE" id="PS50887"/>
    </source>
</evidence>
<dbReference type="InterPro" id="IPR043128">
    <property type="entry name" value="Rev_trsase/Diguanyl_cyclase"/>
</dbReference>
<evidence type="ECO:0000259" key="5">
    <source>
        <dbReference type="PROSITE" id="PS50046"/>
    </source>
</evidence>
<evidence type="ECO:0000256" key="1">
    <source>
        <dbReference type="ARBA" id="ARBA00022543"/>
    </source>
</evidence>
<dbReference type="Pfam" id="PF00990">
    <property type="entry name" value="GGDEF"/>
    <property type="match status" value="1"/>
</dbReference>
<dbReference type="Pfam" id="PF08446">
    <property type="entry name" value="PAS_2"/>
    <property type="match status" value="1"/>
</dbReference>
<dbReference type="InterPro" id="IPR001294">
    <property type="entry name" value="Phytochrome"/>
</dbReference>
<dbReference type="Proteomes" id="UP001321486">
    <property type="component" value="Chromosome"/>
</dbReference>
<dbReference type="EMBL" id="AP027732">
    <property type="protein sequence ID" value="BDZ47847.1"/>
    <property type="molecule type" value="Genomic_DNA"/>
</dbReference>
<dbReference type="PANTHER" id="PTHR46663:SF2">
    <property type="entry name" value="GGDEF DOMAIN-CONTAINING PROTEIN"/>
    <property type="match status" value="1"/>
</dbReference>
<dbReference type="SUPFAM" id="SSF55785">
    <property type="entry name" value="PYP-like sensor domain (PAS domain)"/>
    <property type="match status" value="1"/>
</dbReference>
<evidence type="ECO:0000256" key="4">
    <source>
        <dbReference type="ARBA" id="ARBA00023170"/>
    </source>
</evidence>
<reference evidence="8" key="1">
    <citation type="journal article" date="2019" name="Int. J. Syst. Evol. Microbiol.">
        <title>The Global Catalogue of Microorganisms (GCM) 10K type strain sequencing project: providing services to taxonomists for standard genome sequencing and annotation.</title>
        <authorList>
            <consortium name="The Broad Institute Genomics Platform"/>
            <consortium name="The Broad Institute Genome Sequencing Center for Infectious Disease"/>
            <person name="Wu L."/>
            <person name="Ma J."/>
        </authorList>
    </citation>
    <scope>NUCLEOTIDE SEQUENCE [LARGE SCALE GENOMIC DNA]</scope>
    <source>
        <strain evidence="8">NBRC 108728</strain>
    </source>
</reference>
<dbReference type="InterPro" id="IPR029016">
    <property type="entry name" value="GAF-like_dom_sf"/>
</dbReference>
<dbReference type="PROSITE" id="PS50046">
    <property type="entry name" value="PHYTOCHROME_2"/>
    <property type="match status" value="1"/>
</dbReference>
<feature type="domain" description="Phytochrome chromophore attachment site" evidence="5">
    <location>
        <begin position="146"/>
        <end position="305"/>
    </location>
</feature>
<dbReference type="InterPro" id="IPR000160">
    <property type="entry name" value="GGDEF_dom"/>
</dbReference>
<dbReference type="InterPro" id="IPR043150">
    <property type="entry name" value="Phytochrome_PHY_sf"/>
</dbReference>
<evidence type="ECO:0000313" key="7">
    <source>
        <dbReference type="EMBL" id="BDZ47847.1"/>
    </source>
</evidence>